<keyword evidence="1" id="KW-0472">Membrane</keyword>
<keyword evidence="1" id="KW-0812">Transmembrane</keyword>
<evidence type="ECO:0000313" key="3">
    <source>
        <dbReference type="Proteomes" id="UP001519289"/>
    </source>
</evidence>
<feature type="transmembrane region" description="Helical" evidence="1">
    <location>
        <begin position="12"/>
        <end position="37"/>
    </location>
</feature>
<protein>
    <submittedName>
        <fullName evidence="2">Siroheme synthase (Precorrin-2 oxidase/ferrochelatase)</fullName>
    </submittedName>
</protein>
<comment type="caution">
    <text evidence="2">The sequence shown here is derived from an EMBL/GenBank/DDBJ whole genome shotgun (WGS) entry which is preliminary data.</text>
</comment>
<proteinExistence type="predicted"/>
<dbReference type="RefSeq" id="WP_209465832.1">
    <property type="nucleotide sequence ID" value="NZ_JAGGLG010000006.1"/>
</dbReference>
<organism evidence="2 3">
    <name type="scientific">Symbiobacterium terraclitae</name>
    <dbReference type="NCBI Taxonomy" id="557451"/>
    <lineage>
        <taxon>Bacteria</taxon>
        <taxon>Bacillati</taxon>
        <taxon>Bacillota</taxon>
        <taxon>Clostridia</taxon>
        <taxon>Eubacteriales</taxon>
        <taxon>Symbiobacteriaceae</taxon>
        <taxon>Symbiobacterium</taxon>
    </lineage>
</organism>
<reference evidence="2 3" key="1">
    <citation type="submission" date="2021-03" db="EMBL/GenBank/DDBJ databases">
        <title>Genomic Encyclopedia of Type Strains, Phase IV (KMG-IV): sequencing the most valuable type-strain genomes for metagenomic binning, comparative biology and taxonomic classification.</title>
        <authorList>
            <person name="Goeker M."/>
        </authorList>
    </citation>
    <scope>NUCLEOTIDE SEQUENCE [LARGE SCALE GENOMIC DNA]</scope>
    <source>
        <strain evidence="2 3">DSM 27138</strain>
    </source>
</reference>
<accession>A0ABS4JQ87</accession>
<gene>
    <name evidence="2" type="ORF">J2Z79_001084</name>
</gene>
<dbReference type="Proteomes" id="UP001519289">
    <property type="component" value="Unassembled WGS sequence"/>
</dbReference>
<dbReference type="EMBL" id="JAGGLG010000006">
    <property type="protein sequence ID" value="MBP2017699.1"/>
    <property type="molecule type" value="Genomic_DNA"/>
</dbReference>
<sequence>MSGDMLTGERSAWVLRGVVAGVGAAAAVLALALGYLMQAGLVVTVETGALSARVAAEVRSAVRRELPAALEAVRAEVPAQVSAEARRRLSELRVELGGMTFDLPEVAEVQVEQALDQAVRAGVDAVAGVVDMDALAERIAERAAALAEERVAEVLEGQRLEVRVAPGVPVPVRIRAR</sequence>
<name>A0ABS4JQ87_9FIRM</name>
<evidence type="ECO:0000313" key="2">
    <source>
        <dbReference type="EMBL" id="MBP2017699.1"/>
    </source>
</evidence>
<keyword evidence="3" id="KW-1185">Reference proteome</keyword>
<evidence type="ECO:0000256" key="1">
    <source>
        <dbReference type="SAM" id="Phobius"/>
    </source>
</evidence>
<keyword evidence="1" id="KW-1133">Transmembrane helix</keyword>